<dbReference type="Proteomes" id="UP001163835">
    <property type="component" value="Unassembled WGS sequence"/>
</dbReference>
<protein>
    <submittedName>
        <fullName evidence="1">Uncharacterized protein</fullName>
    </submittedName>
</protein>
<keyword evidence="2" id="KW-1185">Reference proteome</keyword>
<evidence type="ECO:0000313" key="2">
    <source>
        <dbReference type="Proteomes" id="UP001163835"/>
    </source>
</evidence>
<organism evidence="1 2">
    <name type="scientific">Lentinula aff. lateritia</name>
    <dbReference type="NCBI Taxonomy" id="2804960"/>
    <lineage>
        <taxon>Eukaryota</taxon>
        <taxon>Fungi</taxon>
        <taxon>Dikarya</taxon>
        <taxon>Basidiomycota</taxon>
        <taxon>Agaricomycotina</taxon>
        <taxon>Agaricomycetes</taxon>
        <taxon>Agaricomycetidae</taxon>
        <taxon>Agaricales</taxon>
        <taxon>Marasmiineae</taxon>
        <taxon>Omphalotaceae</taxon>
        <taxon>Lentinula</taxon>
    </lineage>
</organism>
<proteinExistence type="predicted"/>
<sequence length="128" mass="14262">MSEAMDVDPPVKKEPKEGKVDSGKARFEVKKKTVPFAETISWTCALNAKRIRCPLQAKSVLLRGVSVIMPSTFTAYRAGSKRETSVLWTTESGSYKDMADKRVSQLVHPELFQAETLHTDCGLRQVFG</sequence>
<accession>A0ACC1U3A0</accession>
<comment type="caution">
    <text evidence="1">The sequence shown here is derived from an EMBL/GenBank/DDBJ whole genome shotgun (WGS) entry which is preliminary data.</text>
</comment>
<dbReference type="EMBL" id="MU795065">
    <property type="protein sequence ID" value="KAJ3811291.1"/>
    <property type="molecule type" value="Genomic_DNA"/>
</dbReference>
<gene>
    <name evidence="1" type="ORF">F5876DRAFT_64919</name>
</gene>
<name>A0ACC1U3A0_9AGAR</name>
<evidence type="ECO:0000313" key="1">
    <source>
        <dbReference type="EMBL" id="KAJ3811291.1"/>
    </source>
</evidence>
<reference evidence="1" key="1">
    <citation type="submission" date="2022-09" db="EMBL/GenBank/DDBJ databases">
        <title>A Global Phylogenomic Analysis of the Shiitake Genus Lentinula.</title>
        <authorList>
            <consortium name="DOE Joint Genome Institute"/>
            <person name="Sierra-Patev S."/>
            <person name="Min B."/>
            <person name="Naranjo-Ortiz M."/>
            <person name="Looney B."/>
            <person name="Konkel Z."/>
            <person name="Slot J.C."/>
            <person name="Sakamoto Y."/>
            <person name="Steenwyk J.L."/>
            <person name="Rokas A."/>
            <person name="Carro J."/>
            <person name="Camarero S."/>
            <person name="Ferreira P."/>
            <person name="Molpeceres G."/>
            <person name="Ruiz-Duenas F.J."/>
            <person name="Serrano A."/>
            <person name="Henrissat B."/>
            <person name="Drula E."/>
            <person name="Hughes K.W."/>
            <person name="Mata J.L."/>
            <person name="Ishikawa N.K."/>
            <person name="Vargas-Isla R."/>
            <person name="Ushijima S."/>
            <person name="Smith C.A."/>
            <person name="Ahrendt S."/>
            <person name="Andreopoulos W."/>
            <person name="He G."/>
            <person name="Labutti K."/>
            <person name="Lipzen A."/>
            <person name="Ng V."/>
            <person name="Riley R."/>
            <person name="Sandor L."/>
            <person name="Barry K."/>
            <person name="Martinez A.T."/>
            <person name="Xiao Y."/>
            <person name="Gibbons J.G."/>
            <person name="Terashima K."/>
            <person name="Grigoriev I.V."/>
            <person name="Hibbett D.S."/>
        </authorList>
    </citation>
    <scope>NUCLEOTIDE SEQUENCE</scope>
    <source>
        <strain evidence="1">TMI1499</strain>
    </source>
</reference>